<proteinExistence type="predicted"/>
<evidence type="ECO:0000313" key="2">
    <source>
        <dbReference type="EMBL" id="OCT79334.1"/>
    </source>
</evidence>
<accession>A0A974CTD6</accession>
<dbReference type="Proteomes" id="UP000694892">
    <property type="component" value="Chromosome 5L"/>
</dbReference>
<evidence type="ECO:0000256" key="1">
    <source>
        <dbReference type="SAM" id="SignalP"/>
    </source>
</evidence>
<feature type="chain" id="PRO_5037133166" description="Secreted protein" evidence="1">
    <location>
        <begin position="17"/>
        <end position="74"/>
    </location>
</feature>
<keyword evidence="1" id="KW-0732">Signal</keyword>
<dbReference type="EMBL" id="CM004474">
    <property type="protein sequence ID" value="OCT79334.1"/>
    <property type="molecule type" value="Genomic_DNA"/>
</dbReference>
<evidence type="ECO:0008006" key="4">
    <source>
        <dbReference type="Google" id="ProtNLM"/>
    </source>
</evidence>
<organism evidence="2 3">
    <name type="scientific">Xenopus laevis</name>
    <name type="common">African clawed frog</name>
    <dbReference type="NCBI Taxonomy" id="8355"/>
    <lineage>
        <taxon>Eukaryota</taxon>
        <taxon>Metazoa</taxon>
        <taxon>Chordata</taxon>
        <taxon>Craniata</taxon>
        <taxon>Vertebrata</taxon>
        <taxon>Euteleostomi</taxon>
        <taxon>Amphibia</taxon>
        <taxon>Batrachia</taxon>
        <taxon>Anura</taxon>
        <taxon>Pipoidea</taxon>
        <taxon>Pipidae</taxon>
        <taxon>Xenopodinae</taxon>
        <taxon>Xenopus</taxon>
        <taxon>Xenopus</taxon>
    </lineage>
</organism>
<gene>
    <name evidence="2" type="ORF">XELAEV_18026146mg</name>
</gene>
<dbReference type="AlphaFoldDB" id="A0A974CTD6"/>
<evidence type="ECO:0000313" key="3">
    <source>
        <dbReference type="Proteomes" id="UP000694892"/>
    </source>
</evidence>
<protein>
    <recommendedName>
        <fullName evidence="4">Secreted protein</fullName>
    </recommendedName>
</protein>
<name>A0A974CTD6_XENLA</name>
<reference evidence="3" key="1">
    <citation type="journal article" date="2016" name="Nature">
        <title>Genome evolution in the allotetraploid frog Xenopus laevis.</title>
        <authorList>
            <person name="Session A.M."/>
            <person name="Uno Y."/>
            <person name="Kwon T."/>
            <person name="Chapman J.A."/>
            <person name="Toyoda A."/>
            <person name="Takahashi S."/>
            <person name="Fukui A."/>
            <person name="Hikosaka A."/>
            <person name="Suzuki A."/>
            <person name="Kondo M."/>
            <person name="van Heeringen S.J."/>
            <person name="Quigley I."/>
            <person name="Heinz S."/>
            <person name="Ogino H."/>
            <person name="Ochi H."/>
            <person name="Hellsten U."/>
            <person name="Lyons J.B."/>
            <person name="Simakov O."/>
            <person name="Putnam N."/>
            <person name="Stites J."/>
            <person name="Kuroki Y."/>
            <person name="Tanaka T."/>
            <person name="Michiue T."/>
            <person name="Watanabe M."/>
            <person name="Bogdanovic O."/>
            <person name="Lister R."/>
            <person name="Georgiou G."/>
            <person name="Paranjpe S.S."/>
            <person name="van Kruijsbergen I."/>
            <person name="Shu S."/>
            <person name="Carlson J."/>
            <person name="Kinoshita T."/>
            <person name="Ohta Y."/>
            <person name="Mawaribuchi S."/>
            <person name="Jenkins J."/>
            <person name="Grimwood J."/>
            <person name="Schmutz J."/>
            <person name="Mitros T."/>
            <person name="Mozaffari S.V."/>
            <person name="Suzuki Y."/>
            <person name="Haramoto Y."/>
            <person name="Yamamoto T.S."/>
            <person name="Takagi C."/>
            <person name="Heald R."/>
            <person name="Miller K."/>
            <person name="Haudenschild C."/>
            <person name="Kitzman J."/>
            <person name="Nakayama T."/>
            <person name="Izutsu Y."/>
            <person name="Robert J."/>
            <person name="Fortriede J."/>
            <person name="Burns K."/>
            <person name="Lotay V."/>
            <person name="Karimi K."/>
            <person name="Yasuoka Y."/>
            <person name="Dichmann D.S."/>
            <person name="Flajnik M.F."/>
            <person name="Houston D.W."/>
            <person name="Shendure J."/>
            <person name="DuPasquier L."/>
            <person name="Vize P.D."/>
            <person name="Zorn A.M."/>
            <person name="Ito M."/>
            <person name="Marcotte E.M."/>
            <person name="Wallingford J.B."/>
            <person name="Ito Y."/>
            <person name="Asashima M."/>
            <person name="Ueno N."/>
            <person name="Matsuda Y."/>
            <person name="Veenstra G.J."/>
            <person name="Fujiyama A."/>
            <person name="Harland R.M."/>
            <person name="Taira M."/>
            <person name="Rokhsar D.S."/>
        </authorList>
    </citation>
    <scope>NUCLEOTIDE SEQUENCE [LARGE SCALE GENOMIC DNA]</scope>
    <source>
        <strain evidence="3">J</strain>
    </source>
</reference>
<feature type="signal peptide" evidence="1">
    <location>
        <begin position="1"/>
        <end position="16"/>
    </location>
</feature>
<sequence>MLFVCAFSIFASMAILRDQNLHMSAVPMHILEYSTPSLKVPLISSERGSSHNYVLLKVVWASLPMSISADLRNL</sequence>